<keyword evidence="2" id="KW-1185">Reference proteome</keyword>
<sequence length="20" mass="2397">MFQRSRLFQKTMKAKIKVGV</sequence>
<comment type="caution">
    <text evidence="1">The sequence shown here is derived from an EMBL/GenBank/DDBJ whole genome shotgun (WGS) entry which is preliminary data.</text>
</comment>
<gene>
    <name evidence="1" type="ORF">Pint_14124</name>
</gene>
<evidence type="ECO:0000313" key="2">
    <source>
        <dbReference type="Proteomes" id="UP001163603"/>
    </source>
</evidence>
<name>A0ACC0YB06_9ROSI</name>
<accession>A0ACC0YB06</accession>
<proteinExistence type="predicted"/>
<reference evidence="2" key="1">
    <citation type="journal article" date="2023" name="G3 (Bethesda)">
        <title>Genome assembly and association tests identify interacting loci associated with vigor, precocity, and sex in interspecific pistachio rootstocks.</title>
        <authorList>
            <person name="Palmer W."/>
            <person name="Jacygrad E."/>
            <person name="Sagayaradj S."/>
            <person name="Cavanaugh K."/>
            <person name="Han R."/>
            <person name="Bertier L."/>
            <person name="Beede B."/>
            <person name="Kafkas S."/>
            <person name="Golino D."/>
            <person name="Preece J."/>
            <person name="Michelmore R."/>
        </authorList>
    </citation>
    <scope>NUCLEOTIDE SEQUENCE [LARGE SCALE GENOMIC DNA]</scope>
</reference>
<protein>
    <submittedName>
        <fullName evidence="1">Uncharacterized protein</fullName>
    </submittedName>
</protein>
<dbReference type="Proteomes" id="UP001163603">
    <property type="component" value="Chromosome 8"/>
</dbReference>
<evidence type="ECO:0000313" key="1">
    <source>
        <dbReference type="EMBL" id="KAJ0031631.1"/>
    </source>
</evidence>
<dbReference type="EMBL" id="CM047743">
    <property type="protein sequence ID" value="KAJ0031631.1"/>
    <property type="molecule type" value="Genomic_DNA"/>
</dbReference>
<organism evidence="1 2">
    <name type="scientific">Pistacia integerrima</name>
    <dbReference type="NCBI Taxonomy" id="434235"/>
    <lineage>
        <taxon>Eukaryota</taxon>
        <taxon>Viridiplantae</taxon>
        <taxon>Streptophyta</taxon>
        <taxon>Embryophyta</taxon>
        <taxon>Tracheophyta</taxon>
        <taxon>Spermatophyta</taxon>
        <taxon>Magnoliopsida</taxon>
        <taxon>eudicotyledons</taxon>
        <taxon>Gunneridae</taxon>
        <taxon>Pentapetalae</taxon>
        <taxon>rosids</taxon>
        <taxon>malvids</taxon>
        <taxon>Sapindales</taxon>
        <taxon>Anacardiaceae</taxon>
        <taxon>Pistacia</taxon>
    </lineage>
</organism>